<gene>
    <name evidence="1" type="ORF">LIER_26733</name>
</gene>
<name>A0AAV3R9F3_LITER</name>
<dbReference type="InterPro" id="IPR036691">
    <property type="entry name" value="Endo/exonu/phosph_ase_sf"/>
</dbReference>
<protein>
    <submittedName>
        <fullName evidence="1">Uncharacterized protein</fullName>
    </submittedName>
</protein>
<dbReference type="AlphaFoldDB" id="A0AAV3R9F3"/>
<accession>A0AAV3R9F3</accession>
<reference evidence="1 2" key="1">
    <citation type="submission" date="2024-01" db="EMBL/GenBank/DDBJ databases">
        <title>The complete chloroplast genome sequence of Lithospermum erythrorhizon: insights into the phylogenetic relationship among Boraginaceae species and the maternal lineages of purple gromwells.</title>
        <authorList>
            <person name="Okada T."/>
            <person name="Watanabe K."/>
        </authorList>
    </citation>
    <scope>NUCLEOTIDE SEQUENCE [LARGE SCALE GENOMIC DNA]</scope>
</reference>
<keyword evidence="2" id="KW-1185">Reference proteome</keyword>
<dbReference type="PANTHER" id="PTHR33710:SF77">
    <property type="entry name" value="DNASE I-LIKE SUPERFAMILY PROTEIN"/>
    <property type="match status" value="1"/>
</dbReference>
<dbReference type="SUPFAM" id="SSF56219">
    <property type="entry name" value="DNase I-like"/>
    <property type="match status" value="1"/>
</dbReference>
<evidence type="ECO:0000313" key="1">
    <source>
        <dbReference type="EMBL" id="GAA0173032.1"/>
    </source>
</evidence>
<proteinExistence type="predicted"/>
<sequence length="100" mass="11609">MVIGDFNAIIRTHEQRIFTRLDRAVANVTWIDLFSSSKVSHLARTHSDHSPILVELSSDHLRNKSSFKFQNMWTTHEDFIRVAEAEVLLKERECELLGSE</sequence>
<dbReference type="Proteomes" id="UP001454036">
    <property type="component" value="Unassembled WGS sequence"/>
</dbReference>
<dbReference type="PANTHER" id="PTHR33710">
    <property type="entry name" value="BNAC02G09200D PROTEIN"/>
    <property type="match status" value="1"/>
</dbReference>
<comment type="caution">
    <text evidence="1">The sequence shown here is derived from an EMBL/GenBank/DDBJ whole genome shotgun (WGS) entry which is preliminary data.</text>
</comment>
<evidence type="ECO:0000313" key="2">
    <source>
        <dbReference type="Proteomes" id="UP001454036"/>
    </source>
</evidence>
<dbReference type="EMBL" id="BAABME010008409">
    <property type="protein sequence ID" value="GAA0173032.1"/>
    <property type="molecule type" value="Genomic_DNA"/>
</dbReference>
<organism evidence="1 2">
    <name type="scientific">Lithospermum erythrorhizon</name>
    <name type="common">Purple gromwell</name>
    <name type="synonym">Lithospermum officinale var. erythrorhizon</name>
    <dbReference type="NCBI Taxonomy" id="34254"/>
    <lineage>
        <taxon>Eukaryota</taxon>
        <taxon>Viridiplantae</taxon>
        <taxon>Streptophyta</taxon>
        <taxon>Embryophyta</taxon>
        <taxon>Tracheophyta</taxon>
        <taxon>Spermatophyta</taxon>
        <taxon>Magnoliopsida</taxon>
        <taxon>eudicotyledons</taxon>
        <taxon>Gunneridae</taxon>
        <taxon>Pentapetalae</taxon>
        <taxon>asterids</taxon>
        <taxon>lamiids</taxon>
        <taxon>Boraginales</taxon>
        <taxon>Boraginaceae</taxon>
        <taxon>Boraginoideae</taxon>
        <taxon>Lithospermeae</taxon>
        <taxon>Lithospermum</taxon>
    </lineage>
</organism>